<evidence type="ECO:0000313" key="2">
    <source>
        <dbReference type="Proteomes" id="UP000239874"/>
    </source>
</evidence>
<accession>A0A2S6APR5</accession>
<dbReference type="Proteomes" id="UP000239874">
    <property type="component" value="Unassembled WGS sequence"/>
</dbReference>
<sequence length="67" mass="7487">MANVHGLDLQRIVTELELAACLLRDQITTTSNELVVPSFRNVTDFRCHQKLLERFTMGTAGDPKVDG</sequence>
<reference evidence="1 2" key="1">
    <citation type="submission" date="2018-02" db="EMBL/GenBank/DDBJ databases">
        <title>8 Nocardia nova and 1 Nocardia cyriacigeorgica strain used for evolution to TMP-SMX.</title>
        <authorList>
            <person name="Mehta H."/>
            <person name="Weng J."/>
            <person name="Shamoo Y."/>
        </authorList>
    </citation>
    <scope>NUCLEOTIDE SEQUENCE [LARGE SCALE GENOMIC DNA]</scope>
    <source>
        <strain evidence="1 2">MDA3139</strain>
    </source>
</reference>
<organism evidence="1 2">
    <name type="scientific">Nocardia nova</name>
    <dbReference type="NCBI Taxonomy" id="37330"/>
    <lineage>
        <taxon>Bacteria</taxon>
        <taxon>Bacillati</taxon>
        <taxon>Actinomycetota</taxon>
        <taxon>Actinomycetes</taxon>
        <taxon>Mycobacteriales</taxon>
        <taxon>Nocardiaceae</taxon>
        <taxon>Nocardia</taxon>
    </lineage>
</organism>
<name>A0A2S6APR5_9NOCA</name>
<gene>
    <name evidence="1" type="ORF">C5E45_16340</name>
</gene>
<evidence type="ECO:0000313" key="1">
    <source>
        <dbReference type="EMBL" id="PPJ37218.1"/>
    </source>
</evidence>
<comment type="caution">
    <text evidence="1">The sequence shown here is derived from an EMBL/GenBank/DDBJ whole genome shotgun (WGS) entry which is preliminary data.</text>
</comment>
<protein>
    <submittedName>
        <fullName evidence="1">Uncharacterized protein</fullName>
    </submittedName>
</protein>
<proteinExistence type="predicted"/>
<dbReference type="EMBL" id="PSZC01000010">
    <property type="protein sequence ID" value="PPJ37218.1"/>
    <property type="molecule type" value="Genomic_DNA"/>
</dbReference>
<dbReference type="AlphaFoldDB" id="A0A2S6APR5"/>